<dbReference type="STRING" id="317619.GCA_000332315_00370"/>
<keyword evidence="7" id="KW-0812">Transmembrane</keyword>
<organism evidence="9 10">
    <name type="scientific">Prochlorothrix hollandica PCC 9006 = CALU 1027</name>
    <dbReference type="NCBI Taxonomy" id="317619"/>
    <lineage>
        <taxon>Bacteria</taxon>
        <taxon>Bacillati</taxon>
        <taxon>Cyanobacteriota</taxon>
        <taxon>Cyanophyceae</taxon>
        <taxon>Prochlorotrichales</taxon>
        <taxon>Prochlorotrichaceae</taxon>
        <taxon>Prochlorothrix</taxon>
    </lineage>
</organism>
<dbReference type="GO" id="GO:0020037">
    <property type="term" value="F:heme binding"/>
    <property type="evidence" value="ECO:0007669"/>
    <property type="project" value="InterPro"/>
</dbReference>
<keyword evidence="1" id="KW-0813">Transport</keyword>
<keyword evidence="5 6" id="KW-0408">Iron</keyword>
<reference evidence="9" key="1">
    <citation type="submission" date="2012-04" db="EMBL/GenBank/DDBJ databases">
        <authorList>
            <person name="Borisov I.G."/>
            <person name="Ivanikova N.V."/>
            <person name="Pinevich A.V."/>
        </authorList>
    </citation>
    <scope>NUCLEOTIDE SEQUENCE [LARGE SCALE GENOMIC DNA]</scope>
    <source>
        <strain evidence="9">CALU 1027</strain>
    </source>
</reference>
<evidence type="ECO:0000259" key="8">
    <source>
        <dbReference type="PROSITE" id="PS51007"/>
    </source>
</evidence>
<proteinExistence type="predicted"/>
<dbReference type="SUPFAM" id="SSF46626">
    <property type="entry name" value="Cytochrome c"/>
    <property type="match status" value="1"/>
</dbReference>
<keyword evidence="4" id="KW-0249">Electron transport</keyword>
<dbReference type="Proteomes" id="UP000034681">
    <property type="component" value="Unassembled WGS sequence"/>
</dbReference>
<evidence type="ECO:0000256" key="6">
    <source>
        <dbReference type="PROSITE-ProRule" id="PRU00433"/>
    </source>
</evidence>
<dbReference type="InterPro" id="IPR036909">
    <property type="entry name" value="Cyt_c-like_dom_sf"/>
</dbReference>
<feature type="transmembrane region" description="Helical" evidence="7">
    <location>
        <begin position="18"/>
        <end position="38"/>
    </location>
</feature>
<keyword evidence="2 6" id="KW-0349">Heme</keyword>
<dbReference type="AlphaFoldDB" id="A0A0M2PYR4"/>
<evidence type="ECO:0000256" key="2">
    <source>
        <dbReference type="ARBA" id="ARBA00022617"/>
    </source>
</evidence>
<dbReference type="eggNOG" id="COG2010">
    <property type="taxonomic scope" value="Bacteria"/>
</dbReference>
<accession>A0A0M2PYR4</accession>
<evidence type="ECO:0000313" key="9">
    <source>
        <dbReference type="EMBL" id="KKI99808.1"/>
    </source>
</evidence>
<dbReference type="Pfam" id="PF13442">
    <property type="entry name" value="Cytochrome_CBB3"/>
    <property type="match status" value="1"/>
</dbReference>
<comment type="caution">
    <text evidence="9">The sequence shown here is derived from an EMBL/GenBank/DDBJ whole genome shotgun (WGS) entry which is preliminary data.</text>
</comment>
<dbReference type="OrthoDB" id="7933886at2"/>
<dbReference type="GO" id="GO:0046872">
    <property type="term" value="F:metal ion binding"/>
    <property type="evidence" value="ECO:0007669"/>
    <property type="project" value="UniProtKB-KW"/>
</dbReference>
<dbReference type="RefSeq" id="WP_017711046.1">
    <property type="nucleotide sequence ID" value="NZ_KB235933.1"/>
</dbReference>
<dbReference type="PROSITE" id="PS51007">
    <property type="entry name" value="CYTC"/>
    <property type="match status" value="1"/>
</dbReference>
<feature type="domain" description="Cytochrome c" evidence="8">
    <location>
        <begin position="58"/>
        <end position="131"/>
    </location>
</feature>
<evidence type="ECO:0000256" key="7">
    <source>
        <dbReference type="SAM" id="Phobius"/>
    </source>
</evidence>
<dbReference type="EMBL" id="AJTX02000004">
    <property type="protein sequence ID" value="KKI99808.1"/>
    <property type="molecule type" value="Genomic_DNA"/>
</dbReference>
<evidence type="ECO:0000313" key="10">
    <source>
        <dbReference type="Proteomes" id="UP000034681"/>
    </source>
</evidence>
<dbReference type="InterPro" id="IPR051811">
    <property type="entry name" value="Cytochrome_c550/c551-like"/>
</dbReference>
<sequence>MVSSAVDKPYPNADLENLWQQFLLLILVIVAIFSLVWLGNRYREMQDPYVQSVMAIPGDADRGEAIFMNNCAGCHRADASGLVGPKLWGVSERKSQFALIQQVVSGATPPMPQFQPSPQEMADLLQYLNHL</sequence>
<evidence type="ECO:0000256" key="1">
    <source>
        <dbReference type="ARBA" id="ARBA00022448"/>
    </source>
</evidence>
<keyword evidence="7" id="KW-0472">Membrane</keyword>
<name>A0A0M2PYR4_PROHO</name>
<evidence type="ECO:0000256" key="4">
    <source>
        <dbReference type="ARBA" id="ARBA00022982"/>
    </source>
</evidence>
<dbReference type="PANTHER" id="PTHR37823:SF1">
    <property type="entry name" value="CYTOCHROME C-553-LIKE"/>
    <property type="match status" value="1"/>
</dbReference>
<evidence type="ECO:0000256" key="5">
    <source>
        <dbReference type="ARBA" id="ARBA00023004"/>
    </source>
</evidence>
<keyword evidence="3 6" id="KW-0479">Metal-binding</keyword>
<protein>
    <submittedName>
        <fullName evidence="9">Cytochrome C</fullName>
    </submittedName>
</protein>
<dbReference type="PANTHER" id="PTHR37823">
    <property type="entry name" value="CYTOCHROME C-553-LIKE"/>
    <property type="match status" value="1"/>
</dbReference>
<gene>
    <name evidence="9" type="ORF">PROH_08105</name>
</gene>
<dbReference type="GO" id="GO:0009055">
    <property type="term" value="F:electron transfer activity"/>
    <property type="evidence" value="ECO:0007669"/>
    <property type="project" value="InterPro"/>
</dbReference>
<dbReference type="Gene3D" id="1.10.760.10">
    <property type="entry name" value="Cytochrome c-like domain"/>
    <property type="match status" value="1"/>
</dbReference>
<evidence type="ECO:0000256" key="3">
    <source>
        <dbReference type="ARBA" id="ARBA00022723"/>
    </source>
</evidence>
<dbReference type="InterPro" id="IPR009056">
    <property type="entry name" value="Cyt_c-like_dom"/>
</dbReference>
<keyword evidence="7" id="KW-1133">Transmembrane helix</keyword>
<keyword evidence="10" id="KW-1185">Reference proteome</keyword>